<keyword evidence="6" id="KW-0378">Hydrolase</keyword>
<dbReference type="OrthoDB" id="430293at2759"/>
<evidence type="ECO:0000313" key="11">
    <source>
        <dbReference type="Proteomes" id="UP000620104"/>
    </source>
</evidence>
<evidence type="ECO:0000259" key="9">
    <source>
        <dbReference type="PROSITE" id="PS50830"/>
    </source>
</evidence>
<dbReference type="InterPro" id="IPR035437">
    <property type="entry name" value="SNase_OB-fold_sf"/>
</dbReference>
<name>A0A8H3TUB1_9TREE</name>
<dbReference type="PANTHER" id="PTHR12302:SF3">
    <property type="entry name" value="SERINE_THREONINE-PROTEIN KINASE 31"/>
    <property type="match status" value="1"/>
</dbReference>
<feature type="transmembrane region" description="Helical" evidence="8">
    <location>
        <begin position="92"/>
        <end position="112"/>
    </location>
</feature>
<dbReference type="AlphaFoldDB" id="A0A8H3TUB1"/>
<evidence type="ECO:0000256" key="1">
    <source>
        <dbReference type="ARBA" id="ARBA00004167"/>
    </source>
</evidence>
<dbReference type="Pfam" id="PF00565">
    <property type="entry name" value="SNase"/>
    <property type="match status" value="1"/>
</dbReference>
<dbReference type="GO" id="GO:0016787">
    <property type="term" value="F:hydrolase activity"/>
    <property type="evidence" value="ECO:0007669"/>
    <property type="project" value="UniProtKB-KW"/>
</dbReference>
<evidence type="ECO:0000256" key="7">
    <source>
        <dbReference type="ARBA" id="ARBA00022837"/>
    </source>
</evidence>
<comment type="caution">
    <text evidence="10">The sequence shown here is derived from an EMBL/GenBank/DDBJ whole genome shotgun (WGS) entry which is preliminary data.</text>
</comment>
<feature type="domain" description="TNase-like" evidence="9">
    <location>
        <begin position="134"/>
        <end position="295"/>
    </location>
</feature>
<dbReference type="Proteomes" id="UP000620104">
    <property type="component" value="Unassembled WGS sequence"/>
</dbReference>
<dbReference type="SUPFAM" id="SSF50199">
    <property type="entry name" value="Staphylococcal nuclease"/>
    <property type="match status" value="1"/>
</dbReference>
<keyword evidence="4" id="KW-0540">Nuclease</keyword>
<keyword evidence="11" id="KW-1185">Reference proteome</keyword>
<dbReference type="GO" id="GO:0004519">
    <property type="term" value="F:endonuclease activity"/>
    <property type="evidence" value="ECO:0007669"/>
    <property type="project" value="UniProtKB-KW"/>
</dbReference>
<dbReference type="SMART" id="SM00318">
    <property type="entry name" value="SNc"/>
    <property type="match status" value="1"/>
</dbReference>
<evidence type="ECO:0000256" key="3">
    <source>
        <dbReference type="ARBA" id="ARBA00005435"/>
    </source>
</evidence>
<keyword evidence="7" id="KW-0106">Calcium</keyword>
<proteinExistence type="inferred from homology"/>
<dbReference type="Gene3D" id="2.40.50.90">
    <property type="match status" value="1"/>
</dbReference>
<dbReference type="EMBL" id="BLZA01000021">
    <property type="protein sequence ID" value="GHJ87307.1"/>
    <property type="molecule type" value="Genomic_DNA"/>
</dbReference>
<gene>
    <name evidence="10" type="ORF">NliqN6_3709</name>
</gene>
<evidence type="ECO:0000313" key="10">
    <source>
        <dbReference type="EMBL" id="GHJ87307.1"/>
    </source>
</evidence>
<dbReference type="InterPro" id="IPR016071">
    <property type="entry name" value="Staphylococal_nuclease_OB-fold"/>
</dbReference>
<keyword evidence="8" id="KW-0812">Transmembrane</keyword>
<evidence type="ECO:0000256" key="5">
    <source>
        <dbReference type="ARBA" id="ARBA00022759"/>
    </source>
</evidence>
<dbReference type="GO" id="GO:0005739">
    <property type="term" value="C:mitochondrion"/>
    <property type="evidence" value="ECO:0007669"/>
    <property type="project" value="UniProtKB-SubCell"/>
</dbReference>
<dbReference type="PROSITE" id="PS50830">
    <property type="entry name" value="TNASE_3"/>
    <property type="match status" value="1"/>
</dbReference>
<keyword evidence="5" id="KW-0255">Endonuclease</keyword>
<accession>A0A8H3TUB1</accession>
<keyword evidence="8" id="KW-0472">Membrane</keyword>
<dbReference type="PANTHER" id="PTHR12302">
    <property type="entry name" value="EBNA2 BINDING PROTEIN P100"/>
    <property type="match status" value="1"/>
</dbReference>
<dbReference type="GO" id="GO:0016020">
    <property type="term" value="C:membrane"/>
    <property type="evidence" value="ECO:0007669"/>
    <property type="project" value="UniProtKB-SubCell"/>
</dbReference>
<evidence type="ECO:0000256" key="4">
    <source>
        <dbReference type="ARBA" id="ARBA00022722"/>
    </source>
</evidence>
<evidence type="ECO:0000256" key="6">
    <source>
        <dbReference type="ARBA" id="ARBA00022801"/>
    </source>
</evidence>
<reference evidence="10" key="1">
    <citation type="submission" date="2020-07" db="EMBL/GenBank/DDBJ databases">
        <title>Draft Genome Sequence of a Deep-Sea Yeast, Naganishia (Cryptococcus) liquefaciens strain N6.</title>
        <authorList>
            <person name="Han Y.W."/>
            <person name="Kajitani R."/>
            <person name="Morimoto H."/>
            <person name="Parhat M."/>
            <person name="Tsubouchi H."/>
            <person name="Bakenova O."/>
            <person name="Ogata M."/>
            <person name="Argunhan B."/>
            <person name="Aoki R."/>
            <person name="Kajiwara S."/>
            <person name="Itoh T."/>
            <person name="Iwasaki H."/>
        </authorList>
    </citation>
    <scope>NUCLEOTIDE SEQUENCE</scope>
    <source>
        <strain evidence="10">N6</strain>
    </source>
</reference>
<protein>
    <recommendedName>
        <fullName evidence="9">TNase-like domain-containing protein</fullName>
    </recommendedName>
</protein>
<comment type="subcellular location">
    <subcellularLocation>
        <location evidence="1">Membrane</location>
        <topology evidence="1">Single-pass membrane protein</topology>
    </subcellularLocation>
    <subcellularLocation>
        <location evidence="2">Mitochondrion</location>
    </subcellularLocation>
</comment>
<sequence>MHSQHIIREGVPHPLPLSIGSCRPAAGTPRVGPTLCAVNDAPSTLIVHSPLETFTSWFSSKKESPPSESNDTSSIHHLVSSAFHDITSSPTAVAGISAVSATGLTLLSVIVYRRYIRRIRNADYVTSGMVQERKWIKGIVTSVGDGDNFRLFHTPAFYSWPLKLRKVPTDAKDLKDETIHIRIAGIDAPEAAHFGRPAQLHSRESLDWLRETLLKPTRKTMWCQILRKDQYGRIVAVPYIHRRILPNRPLPLEMLRSGMAEVYESGGAEYGPWGLERLKQVEAEAKFAKRGIWGVDNFESPGEYKKRYRIGDDASATEADDGAQGPARGSGLWAWIRSWYRR</sequence>
<evidence type="ECO:0000256" key="8">
    <source>
        <dbReference type="SAM" id="Phobius"/>
    </source>
</evidence>
<organism evidence="10 11">
    <name type="scientific">Naganishia liquefaciens</name>
    <dbReference type="NCBI Taxonomy" id="104408"/>
    <lineage>
        <taxon>Eukaryota</taxon>
        <taxon>Fungi</taxon>
        <taxon>Dikarya</taxon>
        <taxon>Basidiomycota</taxon>
        <taxon>Agaricomycotina</taxon>
        <taxon>Tremellomycetes</taxon>
        <taxon>Filobasidiales</taxon>
        <taxon>Filobasidiaceae</taxon>
        <taxon>Naganishia</taxon>
    </lineage>
</organism>
<comment type="similarity">
    <text evidence="3">Belongs to the LCL3 family.</text>
</comment>
<evidence type="ECO:0000256" key="2">
    <source>
        <dbReference type="ARBA" id="ARBA00004173"/>
    </source>
</evidence>
<keyword evidence="8" id="KW-1133">Transmembrane helix</keyword>